<dbReference type="Pfam" id="PF04997">
    <property type="entry name" value="RNA_pol_Rpb1_1"/>
    <property type="match status" value="1"/>
</dbReference>
<dbReference type="FunFam" id="4.10.860.120:FF:000001">
    <property type="entry name" value="DNA-directed RNA polymerase subunit beta"/>
    <property type="match status" value="1"/>
</dbReference>
<evidence type="ECO:0000256" key="9">
    <source>
        <dbReference type="ARBA" id="ARBA00023163"/>
    </source>
</evidence>
<dbReference type="InterPro" id="IPR007083">
    <property type="entry name" value="RNA_pol_Rpb1_4"/>
</dbReference>
<keyword evidence="7 11" id="KW-0862">Zinc</keyword>
<evidence type="ECO:0000256" key="2">
    <source>
        <dbReference type="ARBA" id="ARBA00006460"/>
    </source>
</evidence>
<accession>A0A431VUM0</accession>
<comment type="catalytic activity">
    <reaction evidence="10 11 12">
        <text>RNA(n) + a ribonucleoside 5'-triphosphate = RNA(n+1) + diphosphate</text>
        <dbReference type="Rhea" id="RHEA:21248"/>
        <dbReference type="Rhea" id="RHEA-COMP:14527"/>
        <dbReference type="Rhea" id="RHEA-COMP:17342"/>
        <dbReference type="ChEBI" id="CHEBI:33019"/>
        <dbReference type="ChEBI" id="CHEBI:61557"/>
        <dbReference type="ChEBI" id="CHEBI:140395"/>
        <dbReference type="EC" id="2.7.7.6"/>
    </reaction>
</comment>
<keyword evidence="8 11" id="KW-0460">Magnesium</keyword>
<dbReference type="Gene3D" id="2.40.40.20">
    <property type="match status" value="1"/>
</dbReference>
<feature type="binding site" evidence="11">
    <location>
        <position position="902"/>
    </location>
    <ligand>
        <name>Zn(2+)</name>
        <dbReference type="ChEBI" id="CHEBI:29105"/>
        <label>2</label>
    </ligand>
</feature>
<dbReference type="Gene3D" id="1.10.1790.20">
    <property type="match status" value="1"/>
</dbReference>
<feature type="binding site" evidence="11">
    <location>
        <position position="453"/>
    </location>
    <ligand>
        <name>Mg(2+)</name>
        <dbReference type="ChEBI" id="CHEBI:18420"/>
    </ligand>
</feature>
<dbReference type="InterPro" id="IPR006592">
    <property type="entry name" value="RNA_pol_N"/>
</dbReference>
<name>A0A431VUM0_9BACI</name>
<feature type="binding site" evidence="11">
    <location>
        <position position="449"/>
    </location>
    <ligand>
        <name>Mg(2+)</name>
        <dbReference type="ChEBI" id="CHEBI:18420"/>
    </ligand>
</feature>
<dbReference type="GO" id="GO:0003677">
    <property type="term" value="F:DNA binding"/>
    <property type="evidence" value="ECO:0007669"/>
    <property type="project" value="UniProtKB-UniRule"/>
</dbReference>
<dbReference type="Proteomes" id="UP000271374">
    <property type="component" value="Unassembled WGS sequence"/>
</dbReference>
<dbReference type="Gene3D" id="1.10.274.100">
    <property type="entry name" value="RNA polymerase Rpb1, domain 3"/>
    <property type="match status" value="1"/>
</dbReference>
<dbReference type="InterPro" id="IPR007080">
    <property type="entry name" value="RNA_pol_Rpb1_1"/>
</dbReference>
<evidence type="ECO:0000259" key="13">
    <source>
        <dbReference type="SMART" id="SM00663"/>
    </source>
</evidence>
<proteinExistence type="inferred from homology"/>
<dbReference type="SMART" id="SM00663">
    <property type="entry name" value="RPOLA_N"/>
    <property type="match status" value="1"/>
</dbReference>
<feature type="binding site" evidence="11">
    <location>
        <position position="818"/>
    </location>
    <ligand>
        <name>Zn(2+)</name>
        <dbReference type="ChEBI" id="CHEBI:29105"/>
        <label>2</label>
    </ligand>
</feature>
<evidence type="ECO:0000256" key="1">
    <source>
        <dbReference type="ARBA" id="ARBA00004026"/>
    </source>
</evidence>
<comment type="cofactor">
    <cofactor evidence="11">
        <name>Zn(2+)</name>
        <dbReference type="ChEBI" id="CHEBI:29105"/>
    </cofactor>
    <text evidence="11">Binds 2 Zn(2+) ions per subunit.</text>
</comment>
<dbReference type="InterPro" id="IPR038120">
    <property type="entry name" value="Rpb1_funnel_sf"/>
</dbReference>
<feature type="binding site" evidence="11">
    <location>
        <position position="75"/>
    </location>
    <ligand>
        <name>Zn(2+)</name>
        <dbReference type="ChEBI" id="CHEBI:29105"/>
        <label>1</label>
    </ligand>
</feature>
<evidence type="ECO:0000256" key="6">
    <source>
        <dbReference type="ARBA" id="ARBA00022723"/>
    </source>
</evidence>
<dbReference type="FunFam" id="1.10.132.30:FF:000003">
    <property type="entry name" value="DNA-directed RNA polymerase subunit beta"/>
    <property type="match status" value="1"/>
</dbReference>
<dbReference type="CDD" id="cd01609">
    <property type="entry name" value="RNAP_beta'_N"/>
    <property type="match status" value="1"/>
</dbReference>
<dbReference type="InterPro" id="IPR044893">
    <property type="entry name" value="RNA_pol_Rpb1_clamp_domain"/>
</dbReference>
<comment type="function">
    <text evidence="1 11 12">DNA-dependent RNA polymerase catalyzes the transcription of DNA into RNA using the four ribonucleoside triphosphates as substrates.</text>
</comment>
<comment type="subunit">
    <text evidence="11">The RNAP catalytic core consists of 2 alpha, 1 beta, 1 beta' and 1 omega subunit. When a sigma factor is associated with the core the holoenzyme is formed, which can initiate transcription.</text>
</comment>
<dbReference type="GO" id="GO:0000287">
    <property type="term" value="F:magnesium ion binding"/>
    <property type="evidence" value="ECO:0007669"/>
    <property type="project" value="UniProtKB-UniRule"/>
</dbReference>
<dbReference type="EC" id="2.7.7.6" evidence="11"/>
<sequence>MLDVNNFEYMKIGLASPDKIRSWSFGEVKKPETINYRTLKPEKDGLFCERIFGPQKDWECHCGKYKRVRYKGVVCDRCGVEVTRAKVRRERMGHIELAAPVSHIWYFKGIPSRMGLILDMSPRALEEVIYFASYVVTEPGDTPLEKKQLLSEKEYRAYRDKYGNKFQASMGAESIKKLLSDIDLDKEVDALKEELKTAQGQRRTRAIKRLEVLEAFRNSGNEPSWMILDVLPVIPPELRPMVQLDGGRFATSDLNDLYRRVINRNNRLKRLLDLGAPSIIVQNEKRMLQEAVDALIDNGRRGRPVTGPGNRPLKSLSHMLKGKQGRFRQNLLGKRVDYSGRSVIVVGPNLKMYQCGLPKEMAIELFKPFVMKELVEKGLAHNIKSAKRKIERLSPEIWDVLEDVIKEHPVLLNRAPTLHRLGIQAFEPTLVEGRAIRLHPLVCTAYNADFDGDQMAVHVPLSAEAQAEARLLMLAAQNILNPKDGKPVVTPSQDMVLGNYYLTLERKDAVGEGMVFKDTNEALIAYQNGYVHLHTRIAVHAGSLNNETFTEEQNNMLLVTTVGKLVFNEILPTSFPYINEPTKENLEEETPKKYFVEKGADIKELIQSLPIVDPFKKKILGNIIAEVFKRFKITETSKMLDRMKNLGFKYSTKAGITVGVADIVVLKEKKEIIDEAQIKVDNVMKQFRRGLITEDERYDRVISIWSAAKDNIQAKLMKSLEKTNPIFMMSDSGARGNASNFTQLAGMRGLMANPAGRIIELPIISSFREGLTVLEYFISTHGARKGLADTALKTADSGYLTRRLVDVAQDVIVRDDDCGTDRGLLVAALRDGTEIIEALDERLIGRYARRAIKHPETKQVMVPENGLITEDLATEIVEAGVEEVWIRSAFTCNTRHGVCKKCYGRNLATGQEVEVGEAVGIIAAQSIGEPGTQLTMRTFHTGGVAGDDITQGLPRIQEIFEARNPKGQAVISELDGVVVGINEGRDRQHEIIVQGEIESRTYTAPYTARLKVAINDQVVIGQELTEGSIDPKELIKVKDVTSVQEYLLKEVQKVYRMQGVEIGDKHVEVMVRQMLRKIRVVDAGETEVLPGSLLDIHQFTDANEKALLEGKLPATGRPVLLGITKASLETDSFLSAASFQETTRVLTDAAIKGKRDELLGLKENVIIGKLVPAGTGMQRYRKAEPVAAVEETEDAVTVE</sequence>
<keyword evidence="15" id="KW-1185">Reference proteome</keyword>
<feature type="binding site" evidence="11">
    <location>
        <position position="451"/>
    </location>
    <ligand>
        <name>Mg(2+)</name>
        <dbReference type="ChEBI" id="CHEBI:18420"/>
    </ligand>
</feature>
<dbReference type="GO" id="GO:0000428">
    <property type="term" value="C:DNA-directed RNA polymerase complex"/>
    <property type="evidence" value="ECO:0007669"/>
    <property type="project" value="UniProtKB-KW"/>
</dbReference>
<keyword evidence="6 11" id="KW-0479">Metal-binding</keyword>
<dbReference type="InterPro" id="IPR012754">
    <property type="entry name" value="DNA-dir_RpoC_beta_prime_bact"/>
</dbReference>
<dbReference type="PANTHER" id="PTHR19376">
    <property type="entry name" value="DNA-DIRECTED RNA POLYMERASE"/>
    <property type="match status" value="1"/>
</dbReference>
<keyword evidence="5 11" id="KW-0548">Nucleotidyltransferase</keyword>
<dbReference type="InterPro" id="IPR045867">
    <property type="entry name" value="DNA-dir_RpoC_beta_prime"/>
</dbReference>
<dbReference type="Gene3D" id="4.10.860.120">
    <property type="entry name" value="RNA polymerase II, clamp domain"/>
    <property type="match status" value="1"/>
</dbReference>
<feature type="binding site" evidence="11">
    <location>
        <position position="62"/>
    </location>
    <ligand>
        <name>Zn(2+)</name>
        <dbReference type="ChEBI" id="CHEBI:29105"/>
        <label>1</label>
    </ligand>
</feature>
<evidence type="ECO:0000256" key="10">
    <source>
        <dbReference type="ARBA" id="ARBA00048552"/>
    </source>
</evidence>
<evidence type="ECO:0000256" key="7">
    <source>
        <dbReference type="ARBA" id="ARBA00022833"/>
    </source>
</evidence>
<organism evidence="14 15">
    <name type="scientific">Bacillus yapensis</name>
    <dbReference type="NCBI Taxonomy" id="2492960"/>
    <lineage>
        <taxon>Bacteria</taxon>
        <taxon>Bacillati</taxon>
        <taxon>Bacillota</taxon>
        <taxon>Bacilli</taxon>
        <taxon>Bacillales</taxon>
        <taxon>Bacillaceae</taxon>
        <taxon>Bacillus</taxon>
    </lineage>
</organism>
<dbReference type="InterPro" id="IPR000722">
    <property type="entry name" value="RNA_pol_asu"/>
</dbReference>
<dbReference type="InterPro" id="IPR007066">
    <property type="entry name" value="RNA_pol_Rpb1_3"/>
</dbReference>
<evidence type="ECO:0000256" key="8">
    <source>
        <dbReference type="ARBA" id="ARBA00022842"/>
    </source>
</evidence>
<evidence type="ECO:0000256" key="12">
    <source>
        <dbReference type="RuleBase" id="RU004279"/>
    </source>
</evidence>
<comment type="cofactor">
    <cofactor evidence="11">
        <name>Mg(2+)</name>
        <dbReference type="ChEBI" id="CHEBI:18420"/>
    </cofactor>
    <text evidence="11">Binds 1 Mg(2+) ion per subunit.</text>
</comment>
<feature type="binding site" evidence="11">
    <location>
        <position position="78"/>
    </location>
    <ligand>
        <name>Zn(2+)</name>
        <dbReference type="ChEBI" id="CHEBI:29105"/>
        <label>1</label>
    </ligand>
</feature>
<dbReference type="InterPro" id="IPR007081">
    <property type="entry name" value="RNA_pol_Rpb1_5"/>
</dbReference>
<dbReference type="Gene3D" id="1.10.132.30">
    <property type="match status" value="1"/>
</dbReference>
<dbReference type="FunFam" id="1.10.150.390:FF:000002">
    <property type="entry name" value="DNA-directed RNA polymerase subunit beta"/>
    <property type="match status" value="1"/>
</dbReference>
<feature type="domain" description="RNA polymerase N-terminal" evidence="13">
    <location>
        <begin position="224"/>
        <end position="503"/>
    </location>
</feature>
<protein>
    <recommendedName>
        <fullName evidence="11">DNA-directed RNA polymerase subunit beta'</fullName>
        <shortName evidence="11">RNAP subunit beta'</shortName>
        <ecNumber evidence="11">2.7.7.6</ecNumber>
    </recommendedName>
    <alternativeName>
        <fullName evidence="11">RNA polymerase subunit beta'</fullName>
    </alternativeName>
    <alternativeName>
        <fullName evidence="11">Transcriptase subunit beta'</fullName>
    </alternativeName>
</protein>
<feature type="binding site" evidence="11">
    <location>
        <position position="892"/>
    </location>
    <ligand>
        <name>Zn(2+)</name>
        <dbReference type="ChEBI" id="CHEBI:29105"/>
        <label>2</label>
    </ligand>
</feature>
<evidence type="ECO:0000313" key="15">
    <source>
        <dbReference type="Proteomes" id="UP000271374"/>
    </source>
</evidence>
<dbReference type="HAMAP" id="MF_01322">
    <property type="entry name" value="RNApol_bact_RpoC"/>
    <property type="match status" value="1"/>
</dbReference>
<keyword evidence="9 11" id="KW-0804">Transcription</keyword>
<dbReference type="GO" id="GO:0006351">
    <property type="term" value="P:DNA-templated transcription"/>
    <property type="evidence" value="ECO:0007669"/>
    <property type="project" value="UniProtKB-UniRule"/>
</dbReference>
<dbReference type="EMBL" id="RXNT01000021">
    <property type="protein sequence ID" value="RTR26902.1"/>
    <property type="molecule type" value="Genomic_DNA"/>
</dbReference>
<dbReference type="AlphaFoldDB" id="A0A431VUM0"/>
<dbReference type="Pfam" id="PF00623">
    <property type="entry name" value="RNA_pol_Rpb1_2"/>
    <property type="match status" value="1"/>
</dbReference>
<dbReference type="CDD" id="cd02655">
    <property type="entry name" value="RNAP_beta'_C"/>
    <property type="match status" value="1"/>
</dbReference>
<dbReference type="Gene3D" id="1.10.40.90">
    <property type="match status" value="1"/>
</dbReference>
<comment type="similarity">
    <text evidence="2 11 12">Belongs to the RNA polymerase beta' chain family.</text>
</comment>
<dbReference type="Pfam" id="PF04998">
    <property type="entry name" value="RNA_pol_Rpb1_5"/>
    <property type="match status" value="1"/>
</dbReference>
<evidence type="ECO:0000256" key="4">
    <source>
        <dbReference type="ARBA" id="ARBA00022679"/>
    </source>
</evidence>
<evidence type="ECO:0000256" key="3">
    <source>
        <dbReference type="ARBA" id="ARBA00022478"/>
    </source>
</evidence>
<dbReference type="GO" id="GO:0008270">
    <property type="term" value="F:zinc ion binding"/>
    <property type="evidence" value="ECO:0007669"/>
    <property type="project" value="UniProtKB-UniRule"/>
</dbReference>
<reference evidence="14 15" key="1">
    <citation type="submission" date="2018-12" db="EMBL/GenBank/DDBJ databases">
        <title>Bacillus yapensis draft genome sequence.</title>
        <authorList>
            <person name="Yu L."/>
            <person name="Xu X."/>
            <person name="Tang X."/>
        </authorList>
    </citation>
    <scope>NUCLEOTIDE SEQUENCE [LARGE SCALE GENOMIC DNA]</scope>
    <source>
        <strain evidence="14 15">XXST-01</strain>
    </source>
</reference>
<dbReference type="Gene3D" id="1.10.150.390">
    <property type="match status" value="1"/>
</dbReference>
<dbReference type="PANTHER" id="PTHR19376:SF54">
    <property type="entry name" value="DNA-DIRECTED RNA POLYMERASE SUBUNIT BETA"/>
    <property type="match status" value="1"/>
</dbReference>
<keyword evidence="4 11" id="KW-0808">Transferase</keyword>
<evidence type="ECO:0000256" key="11">
    <source>
        <dbReference type="HAMAP-Rule" id="MF_01322"/>
    </source>
</evidence>
<dbReference type="RefSeq" id="WP_126410585.1">
    <property type="nucleotide sequence ID" value="NZ_RXNT01000021.1"/>
</dbReference>
<dbReference type="NCBIfam" id="TIGR02386">
    <property type="entry name" value="rpoC_TIGR"/>
    <property type="match status" value="1"/>
</dbReference>
<gene>
    <name evidence="11 14" type="primary">rpoC</name>
    <name evidence="14" type="ORF">EKG37_20200</name>
</gene>
<dbReference type="Pfam" id="PF04983">
    <property type="entry name" value="RNA_pol_Rpb1_3"/>
    <property type="match status" value="1"/>
</dbReference>
<dbReference type="Pfam" id="PF05000">
    <property type="entry name" value="RNA_pol_Rpb1_4"/>
    <property type="match status" value="1"/>
</dbReference>
<dbReference type="InterPro" id="IPR042102">
    <property type="entry name" value="RNA_pol_Rpb1_3_sf"/>
</dbReference>
<dbReference type="SUPFAM" id="SSF64484">
    <property type="entry name" value="beta and beta-prime subunits of DNA dependent RNA-polymerase"/>
    <property type="match status" value="1"/>
</dbReference>
<feature type="binding site" evidence="11">
    <location>
        <position position="899"/>
    </location>
    <ligand>
        <name>Zn(2+)</name>
        <dbReference type="ChEBI" id="CHEBI:29105"/>
        <label>2</label>
    </ligand>
</feature>
<dbReference type="GO" id="GO:0003899">
    <property type="term" value="F:DNA-directed RNA polymerase activity"/>
    <property type="evidence" value="ECO:0007669"/>
    <property type="project" value="UniProtKB-UniRule"/>
</dbReference>
<dbReference type="Gene3D" id="2.40.50.100">
    <property type="match status" value="1"/>
</dbReference>
<dbReference type="OrthoDB" id="9815296at2"/>
<evidence type="ECO:0000313" key="14">
    <source>
        <dbReference type="EMBL" id="RTR26902.1"/>
    </source>
</evidence>
<keyword evidence="3 11" id="KW-0240">DNA-directed RNA polymerase</keyword>
<feature type="binding site" evidence="11">
    <location>
        <position position="60"/>
    </location>
    <ligand>
        <name>Zn(2+)</name>
        <dbReference type="ChEBI" id="CHEBI:29105"/>
        <label>1</label>
    </ligand>
</feature>
<evidence type="ECO:0000256" key="5">
    <source>
        <dbReference type="ARBA" id="ARBA00022695"/>
    </source>
</evidence>
<comment type="caution">
    <text evidence="14">The sequence shown here is derived from an EMBL/GenBank/DDBJ whole genome shotgun (WGS) entry which is preliminary data.</text>
</comment>